<dbReference type="HAMAP" id="MF_00052_B">
    <property type="entry name" value="RNase_HII_B"/>
    <property type="match status" value="1"/>
</dbReference>
<dbReference type="Pfam" id="PF01351">
    <property type="entry name" value="RNase_HII"/>
    <property type="match status" value="1"/>
</dbReference>
<evidence type="ECO:0000256" key="9">
    <source>
        <dbReference type="ARBA" id="ARBA00022722"/>
    </source>
</evidence>
<feature type="domain" description="RNase H type-2" evidence="14">
    <location>
        <begin position="26"/>
        <end position="212"/>
    </location>
</feature>
<evidence type="ECO:0000256" key="6">
    <source>
        <dbReference type="ARBA" id="ARBA00012180"/>
    </source>
</evidence>
<evidence type="ECO:0000256" key="7">
    <source>
        <dbReference type="ARBA" id="ARBA00019179"/>
    </source>
</evidence>
<dbReference type="InterPro" id="IPR036397">
    <property type="entry name" value="RNaseH_sf"/>
</dbReference>
<accession>A0A381NIZ0</accession>
<sequence>MKPGTQESEWPGDILAYENLFWSQGRSVAGVDEAGRGPLAGPVIAAAVVLPEGTQVEGAGDSKKLSRTLREDLYTEIIAKASSIGIGTGSVQEIDKHNILNATTLAMNRALTQLSEEPGHVVVDGLPVKALEWEHEAVVGGDGLVHSIGCASIVAKVTRDRLMTGLALRYPGYSWEKNAGYGTALHRAAIKELGLTPHHRITFGRLQYELDV</sequence>
<dbReference type="InterPro" id="IPR024567">
    <property type="entry name" value="RNase_HII/HIII_dom"/>
</dbReference>
<keyword evidence="13" id="KW-0464">Manganese</keyword>
<evidence type="ECO:0000259" key="14">
    <source>
        <dbReference type="PROSITE" id="PS51975"/>
    </source>
</evidence>
<evidence type="ECO:0000256" key="8">
    <source>
        <dbReference type="ARBA" id="ARBA00022490"/>
    </source>
</evidence>
<dbReference type="GO" id="GO:0043137">
    <property type="term" value="P:DNA replication, removal of RNA primer"/>
    <property type="evidence" value="ECO:0007669"/>
    <property type="project" value="TreeGrafter"/>
</dbReference>
<comment type="subcellular location">
    <subcellularLocation>
        <location evidence="4">Cytoplasm</location>
    </subcellularLocation>
</comment>
<dbReference type="Gene3D" id="3.30.420.10">
    <property type="entry name" value="Ribonuclease H-like superfamily/Ribonuclease H"/>
    <property type="match status" value="1"/>
</dbReference>
<evidence type="ECO:0000256" key="10">
    <source>
        <dbReference type="ARBA" id="ARBA00022723"/>
    </source>
</evidence>
<dbReference type="GO" id="GO:0032299">
    <property type="term" value="C:ribonuclease H2 complex"/>
    <property type="evidence" value="ECO:0007669"/>
    <property type="project" value="TreeGrafter"/>
</dbReference>
<evidence type="ECO:0000256" key="13">
    <source>
        <dbReference type="ARBA" id="ARBA00023211"/>
    </source>
</evidence>
<dbReference type="GO" id="GO:0005737">
    <property type="term" value="C:cytoplasm"/>
    <property type="evidence" value="ECO:0007669"/>
    <property type="project" value="UniProtKB-SubCell"/>
</dbReference>
<dbReference type="CDD" id="cd07182">
    <property type="entry name" value="RNase_HII_bacteria_HII_like"/>
    <property type="match status" value="1"/>
</dbReference>
<keyword evidence="11" id="KW-0255">Endonuclease</keyword>
<dbReference type="EC" id="3.1.26.4" evidence="6"/>
<evidence type="ECO:0000256" key="2">
    <source>
        <dbReference type="ARBA" id="ARBA00001936"/>
    </source>
</evidence>
<dbReference type="PANTHER" id="PTHR10954">
    <property type="entry name" value="RIBONUCLEASE H2 SUBUNIT A"/>
    <property type="match status" value="1"/>
</dbReference>
<comment type="cofactor">
    <cofactor evidence="2">
        <name>Mn(2+)</name>
        <dbReference type="ChEBI" id="CHEBI:29035"/>
    </cofactor>
</comment>
<evidence type="ECO:0000256" key="3">
    <source>
        <dbReference type="ARBA" id="ARBA00001946"/>
    </source>
</evidence>
<dbReference type="AlphaFoldDB" id="A0A381NIZ0"/>
<comment type="similarity">
    <text evidence="5">Belongs to the RNase HII family.</text>
</comment>
<comment type="catalytic activity">
    <reaction evidence="1">
        <text>Endonucleolytic cleavage to 5'-phosphomonoester.</text>
        <dbReference type="EC" id="3.1.26.4"/>
    </reaction>
</comment>
<dbReference type="GO" id="GO:0003723">
    <property type="term" value="F:RNA binding"/>
    <property type="evidence" value="ECO:0007669"/>
    <property type="project" value="InterPro"/>
</dbReference>
<dbReference type="GO" id="GO:0004523">
    <property type="term" value="F:RNA-DNA hybrid ribonuclease activity"/>
    <property type="evidence" value="ECO:0007669"/>
    <property type="project" value="UniProtKB-EC"/>
</dbReference>
<protein>
    <recommendedName>
        <fullName evidence="7">Ribonuclease HII</fullName>
        <ecNumber evidence="6">3.1.26.4</ecNumber>
    </recommendedName>
</protein>
<name>A0A381NIZ0_9ZZZZ</name>
<evidence type="ECO:0000256" key="1">
    <source>
        <dbReference type="ARBA" id="ARBA00000077"/>
    </source>
</evidence>
<dbReference type="InterPro" id="IPR012337">
    <property type="entry name" value="RNaseH-like_sf"/>
</dbReference>
<dbReference type="PROSITE" id="PS51975">
    <property type="entry name" value="RNASE_H_2"/>
    <property type="match status" value="1"/>
</dbReference>
<reference evidence="15" key="1">
    <citation type="submission" date="2018-05" db="EMBL/GenBank/DDBJ databases">
        <authorList>
            <person name="Lanie J.A."/>
            <person name="Ng W.-L."/>
            <person name="Kazmierczak K.M."/>
            <person name="Andrzejewski T.M."/>
            <person name="Davidsen T.M."/>
            <person name="Wayne K.J."/>
            <person name="Tettelin H."/>
            <person name="Glass J.I."/>
            <person name="Rusch D."/>
            <person name="Podicherti R."/>
            <person name="Tsui H.-C.T."/>
            <person name="Winkler M.E."/>
        </authorList>
    </citation>
    <scope>NUCLEOTIDE SEQUENCE</scope>
</reference>
<evidence type="ECO:0000313" key="15">
    <source>
        <dbReference type="EMBL" id="SUZ54084.1"/>
    </source>
</evidence>
<keyword evidence="8" id="KW-0963">Cytoplasm</keyword>
<dbReference type="InterPro" id="IPR001352">
    <property type="entry name" value="RNase_HII/HIII"/>
</dbReference>
<proteinExistence type="inferred from homology"/>
<dbReference type="NCBIfam" id="NF000595">
    <property type="entry name" value="PRK00015.1-3"/>
    <property type="match status" value="1"/>
</dbReference>
<evidence type="ECO:0000256" key="4">
    <source>
        <dbReference type="ARBA" id="ARBA00004496"/>
    </source>
</evidence>
<keyword evidence="9" id="KW-0540">Nuclease</keyword>
<keyword evidence="12" id="KW-0378">Hydrolase</keyword>
<dbReference type="PANTHER" id="PTHR10954:SF18">
    <property type="entry name" value="RIBONUCLEASE HII"/>
    <property type="match status" value="1"/>
</dbReference>
<organism evidence="15">
    <name type="scientific">marine metagenome</name>
    <dbReference type="NCBI Taxonomy" id="408172"/>
    <lineage>
        <taxon>unclassified sequences</taxon>
        <taxon>metagenomes</taxon>
        <taxon>ecological metagenomes</taxon>
    </lineage>
</organism>
<evidence type="ECO:0000256" key="12">
    <source>
        <dbReference type="ARBA" id="ARBA00022801"/>
    </source>
</evidence>
<dbReference type="GO" id="GO:0006298">
    <property type="term" value="P:mismatch repair"/>
    <property type="evidence" value="ECO:0007669"/>
    <property type="project" value="TreeGrafter"/>
</dbReference>
<evidence type="ECO:0000256" key="5">
    <source>
        <dbReference type="ARBA" id="ARBA00007383"/>
    </source>
</evidence>
<keyword evidence="10" id="KW-0479">Metal-binding</keyword>
<comment type="cofactor">
    <cofactor evidence="3">
        <name>Mg(2+)</name>
        <dbReference type="ChEBI" id="CHEBI:18420"/>
    </cofactor>
</comment>
<dbReference type="EMBL" id="UINC01000366">
    <property type="protein sequence ID" value="SUZ54084.1"/>
    <property type="molecule type" value="Genomic_DNA"/>
</dbReference>
<dbReference type="InterPro" id="IPR022898">
    <property type="entry name" value="RNase_HII"/>
</dbReference>
<dbReference type="GO" id="GO:0046872">
    <property type="term" value="F:metal ion binding"/>
    <property type="evidence" value="ECO:0007669"/>
    <property type="project" value="UniProtKB-KW"/>
</dbReference>
<evidence type="ECO:0000256" key="11">
    <source>
        <dbReference type="ARBA" id="ARBA00022759"/>
    </source>
</evidence>
<gene>
    <name evidence="15" type="ORF">METZ01_LOCUS6938</name>
</gene>
<dbReference type="SUPFAM" id="SSF53098">
    <property type="entry name" value="Ribonuclease H-like"/>
    <property type="match status" value="1"/>
</dbReference>